<dbReference type="AlphaFoldDB" id="A0AA44ZHR1"/>
<dbReference type="EMBL" id="AVBE01000002">
    <property type="protein sequence ID" value="PHJ36340.1"/>
    <property type="molecule type" value="Genomic_DNA"/>
</dbReference>
<sequence>MPLYLSGIRHSFRSGFDAPMRHFRIFRIRRRIFILLGTVFASPPEFFKIY</sequence>
<proteinExistence type="predicted"/>
<reference evidence="1 2" key="1">
    <citation type="submission" date="2013-08" db="EMBL/GenBank/DDBJ databases">
        <authorList>
            <person name="Trees D."/>
        </authorList>
    </citation>
    <scope>NUCLEOTIDE SEQUENCE [LARGE SCALE GENOMIC DNA]</scope>
    <source>
        <strain evidence="1 2">3502</strain>
    </source>
</reference>
<evidence type="ECO:0000313" key="1">
    <source>
        <dbReference type="EMBL" id="PHJ36340.1"/>
    </source>
</evidence>
<dbReference type="Proteomes" id="UP000223296">
    <property type="component" value="Unassembled WGS sequence"/>
</dbReference>
<comment type="caution">
    <text evidence="1">The sequence shown here is derived from an EMBL/GenBank/DDBJ whole genome shotgun (WGS) entry which is preliminary data.</text>
</comment>
<organism evidence="1 2">
    <name type="scientific">Neisseria gonorrhoeae 3502</name>
    <dbReference type="NCBI Taxonomy" id="1193404"/>
    <lineage>
        <taxon>Bacteria</taxon>
        <taxon>Pseudomonadati</taxon>
        <taxon>Pseudomonadota</taxon>
        <taxon>Betaproteobacteria</taxon>
        <taxon>Neisseriales</taxon>
        <taxon>Neisseriaceae</taxon>
        <taxon>Neisseria</taxon>
    </lineage>
</organism>
<gene>
    <name evidence="1" type="ORF">N776_08570</name>
</gene>
<protein>
    <submittedName>
        <fullName evidence="1">Uncharacterized protein</fullName>
    </submittedName>
</protein>
<evidence type="ECO:0000313" key="2">
    <source>
        <dbReference type="Proteomes" id="UP000223296"/>
    </source>
</evidence>
<name>A0AA44ZHR1_NEIGO</name>
<accession>A0AA44ZHR1</accession>